<organism evidence="1 2">
    <name type="scientific">Hevea brasiliensis</name>
    <name type="common">Para rubber tree</name>
    <name type="synonym">Siphonia brasiliensis</name>
    <dbReference type="NCBI Taxonomy" id="3981"/>
    <lineage>
        <taxon>Eukaryota</taxon>
        <taxon>Viridiplantae</taxon>
        <taxon>Streptophyta</taxon>
        <taxon>Embryophyta</taxon>
        <taxon>Tracheophyta</taxon>
        <taxon>Spermatophyta</taxon>
        <taxon>Magnoliopsida</taxon>
        <taxon>eudicotyledons</taxon>
        <taxon>Gunneridae</taxon>
        <taxon>Pentapetalae</taxon>
        <taxon>rosids</taxon>
        <taxon>fabids</taxon>
        <taxon>Malpighiales</taxon>
        <taxon>Euphorbiaceae</taxon>
        <taxon>Crotonoideae</taxon>
        <taxon>Micrandreae</taxon>
        <taxon>Hevea</taxon>
    </lineage>
</organism>
<comment type="caution">
    <text evidence="1">The sequence shown here is derived from an EMBL/GenBank/DDBJ whole genome shotgun (WGS) entry which is preliminary data.</text>
</comment>
<name>A0A6A6LCS7_HEVBR</name>
<gene>
    <name evidence="1" type="ORF">GH714_028142</name>
</gene>
<sequence length="181" mass="20707">MVCPRKEYWQVVKWILRYLKGTIDVGLTLDMAKISDSVVGYGDSDFTRHLDKRTSLIETVLHVFRDCCYSQEVKGIEVEAAFFAVSRALEAGLSFLFFESDSLSLVLHLKPNIFPYYYYGTRLLHLDLLSLQCSSFEVAYMFLEANKNRNLEFVEDFTLVLLIITSKTAQTSNPESGFGII</sequence>
<reference evidence="1 2" key="1">
    <citation type="journal article" date="2020" name="Mol. Plant">
        <title>The Chromosome-Based Rubber Tree Genome Provides New Insights into Spurge Genome Evolution and Rubber Biosynthesis.</title>
        <authorList>
            <person name="Liu J."/>
            <person name="Shi C."/>
            <person name="Shi C.C."/>
            <person name="Li W."/>
            <person name="Zhang Q.J."/>
            <person name="Zhang Y."/>
            <person name="Li K."/>
            <person name="Lu H.F."/>
            <person name="Shi C."/>
            <person name="Zhu S.T."/>
            <person name="Xiao Z.Y."/>
            <person name="Nan H."/>
            <person name="Yue Y."/>
            <person name="Zhu X.G."/>
            <person name="Wu Y."/>
            <person name="Hong X.N."/>
            <person name="Fan G.Y."/>
            <person name="Tong Y."/>
            <person name="Zhang D."/>
            <person name="Mao C.L."/>
            <person name="Liu Y.L."/>
            <person name="Hao S.J."/>
            <person name="Liu W.Q."/>
            <person name="Lv M.Q."/>
            <person name="Zhang H.B."/>
            <person name="Liu Y."/>
            <person name="Hu-Tang G.R."/>
            <person name="Wang J.P."/>
            <person name="Wang J.H."/>
            <person name="Sun Y.H."/>
            <person name="Ni S.B."/>
            <person name="Chen W.B."/>
            <person name="Zhang X.C."/>
            <person name="Jiao Y.N."/>
            <person name="Eichler E.E."/>
            <person name="Li G.H."/>
            <person name="Liu X."/>
            <person name="Gao L.Z."/>
        </authorList>
    </citation>
    <scope>NUCLEOTIDE SEQUENCE [LARGE SCALE GENOMIC DNA]</scope>
    <source>
        <strain evidence="2">cv. GT1</strain>
        <tissue evidence="1">Leaf</tissue>
    </source>
</reference>
<dbReference type="AlphaFoldDB" id="A0A6A6LCS7"/>
<dbReference type="Proteomes" id="UP000467840">
    <property type="component" value="Chromosome 1"/>
</dbReference>
<evidence type="ECO:0000313" key="1">
    <source>
        <dbReference type="EMBL" id="KAF2298814.1"/>
    </source>
</evidence>
<proteinExistence type="predicted"/>
<protein>
    <submittedName>
        <fullName evidence="1">Uncharacterized protein</fullName>
    </submittedName>
</protein>
<dbReference type="EMBL" id="JAAGAX010000011">
    <property type="protein sequence ID" value="KAF2298814.1"/>
    <property type="molecule type" value="Genomic_DNA"/>
</dbReference>
<accession>A0A6A6LCS7</accession>
<evidence type="ECO:0000313" key="2">
    <source>
        <dbReference type="Proteomes" id="UP000467840"/>
    </source>
</evidence>
<keyword evidence="2" id="KW-1185">Reference proteome</keyword>